<comment type="caution">
    <text evidence="1">The sequence shown here is derived from an EMBL/GenBank/DDBJ whole genome shotgun (WGS) entry which is preliminary data.</text>
</comment>
<protein>
    <submittedName>
        <fullName evidence="1">Uncharacterized protein</fullName>
    </submittedName>
</protein>
<dbReference type="OrthoDB" id="4095003at2"/>
<dbReference type="GeneID" id="96749701"/>
<dbReference type="AlphaFoldDB" id="A0A5J4L522"/>
<gene>
    <name evidence="1" type="ORF">San01_03910</name>
</gene>
<evidence type="ECO:0000313" key="1">
    <source>
        <dbReference type="EMBL" id="GES27904.1"/>
    </source>
</evidence>
<evidence type="ECO:0000313" key="2">
    <source>
        <dbReference type="Proteomes" id="UP000325598"/>
    </source>
</evidence>
<name>A0A5J4L522_9ACTN</name>
<reference evidence="1 2" key="1">
    <citation type="submission" date="2019-10" db="EMBL/GenBank/DDBJ databases">
        <title>Whole genome shotgun sequence of Streptomyces angustmyceticus NBRC 3934.</title>
        <authorList>
            <person name="Hosoyama A."/>
            <person name="Ichikawa N."/>
            <person name="Kimura A."/>
            <person name="Kitahashi Y."/>
            <person name="Komaki H."/>
            <person name="Uohara A."/>
        </authorList>
    </citation>
    <scope>NUCLEOTIDE SEQUENCE [LARGE SCALE GENOMIC DNA]</scope>
    <source>
        <strain evidence="1 2">NBRC 3934</strain>
    </source>
</reference>
<dbReference type="SUPFAM" id="SSF57938">
    <property type="entry name" value="DnaJ/Hsp40 cysteine-rich domain"/>
    <property type="match status" value="1"/>
</dbReference>
<proteinExistence type="predicted"/>
<dbReference type="Gene3D" id="6.20.20.10">
    <property type="match status" value="1"/>
</dbReference>
<organism evidence="1 2">
    <name type="scientific">Streptomyces angustmyceticus</name>
    <dbReference type="NCBI Taxonomy" id="285578"/>
    <lineage>
        <taxon>Bacteria</taxon>
        <taxon>Bacillati</taxon>
        <taxon>Actinomycetota</taxon>
        <taxon>Actinomycetes</taxon>
        <taxon>Kitasatosporales</taxon>
        <taxon>Streptomycetaceae</taxon>
        <taxon>Streptomyces</taxon>
    </lineage>
</organism>
<dbReference type="Proteomes" id="UP000325598">
    <property type="component" value="Unassembled WGS sequence"/>
</dbReference>
<sequence>MTTKNPRTGMTDQQWEAQNGALHPDTARARGLCWHCSGIGALFTAFRSEHVKVVCPDCKGTGKARVNA</sequence>
<keyword evidence="2" id="KW-1185">Reference proteome</keyword>
<dbReference type="RefSeq" id="WP_086719315.1">
    <property type="nucleotide sequence ID" value="NZ_BLAG01000004.1"/>
</dbReference>
<accession>A0A5J4L522</accession>
<dbReference type="InterPro" id="IPR036410">
    <property type="entry name" value="HSP_DnaJ_Cys-rich_dom_sf"/>
</dbReference>
<dbReference type="EMBL" id="BLAG01000004">
    <property type="protein sequence ID" value="GES27904.1"/>
    <property type="molecule type" value="Genomic_DNA"/>
</dbReference>